<sequence length="111" mass="12510">MSRRIMLSVFATAVTAMTASAADLPTQSRLGAIFAEPSEVRVEARVEAYRAREYVAPIIPYNLLPNPPWNRGIYNYGSSWSWYYPGPYYGGPYVGYAVRLPYVCGLYGYCF</sequence>
<dbReference type="Proteomes" id="UP000189935">
    <property type="component" value="Chromosome I"/>
</dbReference>
<evidence type="ECO:0000313" key="3">
    <source>
        <dbReference type="Proteomes" id="UP000189935"/>
    </source>
</evidence>
<keyword evidence="1" id="KW-0732">Signal</keyword>
<gene>
    <name evidence="2" type="ORF">SAMN05444159_7331</name>
</gene>
<name>A0A1M7EZ57_9BRAD</name>
<dbReference type="AlphaFoldDB" id="A0A1M7EZ57"/>
<evidence type="ECO:0000256" key="1">
    <source>
        <dbReference type="SAM" id="SignalP"/>
    </source>
</evidence>
<protein>
    <submittedName>
        <fullName evidence="2">Uncharacterized protein</fullName>
    </submittedName>
</protein>
<evidence type="ECO:0000313" key="2">
    <source>
        <dbReference type="EMBL" id="SHL97092.1"/>
    </source>
</evidence>
<dbReference type="RefSeq" id="WP_079544334.1">
    <property type="nucleotide sequence ID" value="NZ_LT670844.1"/>
</dbReference>
<proteinExistence type="predicted"/>
<accession>A0A1M7EZ57</accession>
<reference evidence="2 3" key="1">
    <citation type="submission" date="2016-11" db="EMBL/GenBank/DDBJ databases">
        <authorList>
            <person name="Jaros S."/>
            <person name="Januszkiewicz K."/>
            <person name="Wedrychowicz H."/>
        </authorList>
    </citation>
    <scope>NUCLEOTIDE SEQUENCE [LARGE SCALE GENOMIC DNA]</scope>
    <source>
        <strain evidence="2 3">GAS499</strain>
    </source>
</reference>
<dbReference type="EMBL" id="LT670844">
    <property type="protein sequence ID" value="SHL97092.1"/>
    <property type="molecule type" value="Genomic_DNA"/>
</dbReference>
<organism evidence="2 3">
    <name type="scientific">Bradyrhizobium lablabi</name>
    <dbReference type="NCBI Taxonomy" id="722472"/>
    <lineage>
        <taxon>Bacteria</taxon>
        <taxon>Pseudomonadati</taxon>
        <taxon>Pseudomonadota</taxon>
        <taxon>Alphaproteobacteria</taxon>
        <taxon>Hyphomicrobiales</taxon>
        <taxon>Nitrobacteraceae</taxon>
        <taxon>Bradyrhizobium</taxon>
    </lineage>
</organism>
<feature type="signal peptide" evidence="1">
    <location>
        <begin position="1"/>
        <end position="21"/>
    </location>
</feature>
<feature type="chain" id="PRO_5012297057" evidence="1">
    <location>
        <begin position="22"/>
        <end position="111"/>
    </location>
</feature>